<name>A0A183AHS8_9TREM</name>
<feature type="region of interest" description="Disordered" evidence="1">
    <location>
        <begin position="1"/>
        <end position="61"/>
    </location>
</feature>
<evidence type="ECO:0000313" key="2">
    <source>
        <dbReference type="EMBL" id="VDP78557.1"/>
    </source>
</evidence>
<dbReference type="Proteomes" id="UP000272942">
    <property type="component" value="Unassembled WGS sequence"/>
</dbReference>
<keyword evidence="3" id="KW-1185">Reference proteome</keyword>
<evidence type="ECO:0000313" key="3">
    <source>
        <dbReference type="Proteomes" id="UP000272942"/>
    </source>
</evidence>
<sequence length="208" mass="23827">MNRTENVLFRKPRRNKSDLEQKTSVKIRTQPPLKRPPNVRGQKVHPKLYPDPSRSQSIRLPPLSRRLTQQVQNVFLTQLPPNAPNQDFLVSKKLRISDACVDRKNFYNAHKSTSEHNPTGLPQAIRSIQMEPDLPDFDRRAPLLHSLIEVAREIKVALEKAHHINIECVVQQMPKYDPSVPLRCGPRHEIIVMELGDNSSGDKPGPIR</sequence>
<reference evidence="2 3" key="2">
    <citation type="submission" date="2018-11" db="EMBL/GenBank/DDBJ databases">
        <authorList>
            <consortium name="Pathogen Informatics"/>
        </authorList>
    </citation>
    <scope>NUCLEOTIDE SEQUENCE [LARGE SCALE GENOMIC DNA]</scope>
    <source>
        <strain evidence="2 3">Egypt</strain>
    </source>
</reference>
<dbReference type="WBParaSite" id="ECPE_0000652601-mRNA-1">
    <property type="protein sequence ID" value="ECPE_0000652601-mRNA-1"/>
    <property type="gene ID" value="ECPE_0000652601"/>
</dbReference>
<protein>
    <submittedName>
        <fullName evidence="2 4">Uncharacterized protein</fullName>
    </submittedName>
</protein>
<evidence type="ECO:0000256" key="1">
    <source>
        <dbReference type="SAM" id="MobiDB-lite"/>
    </source>
</evidence>
<accession>A0A183AHS8</accession>
<proteinExistence type="predicted"/>
<evidence type="ECO:0000313" key="4">
    <source>
        <dbReference type="WBParaSite" id="ECPE_0000652601-mRNA-1"/>
    </source>
</evidence>
<reference evidence="4" key="1">
    <citation type="submission" date="2016-06" db="UniProtKB">
        <authorList>
            <consortium name="WormBaseParasite"/>
        </authorList>
    </citation>
    <scope>IDENTIFICATION</scope>
</reference>
<organism evidence="4">
    <name type="scientific">Echinostoma caproni</name>
    <dbReference type="NCBI Taxonomy" id="27848"/>
    <lineage>
        <taxon>Eukaryota</taxon>
        <taxon>Metazoa</taxon>
        <taxon>Spiralia</taxon>
        <taxon>Lophotrochozoa</taxon>
        <taxon>Platyhelminthes</taxon>
        <taxon>Trematoda</taxon>
        <taxon>Digenea</taxon>
        <taxon>Plagiorchiida</taxon>
        <taxon>Echinostomata</taxon>
        <taxon>Echinostomatoidea</taxon>
        <taxon>Echinostomatidae</taxon>
        <taxon>Echinostoma</taxon>
    </lineage>
</organism>
<dbReference type="EMBL" id="UZAN01043523">
    <property type="protein sequence ID" value="VDP78557.1"/>
    <property type="molecule type" value="Genomic_DNA"/>
</dbReference>
<dbReference type="AlphaFoldDB" id="A0A183AHS8"/>
<dbReference type="OrthoDB" id="10403979at2759"/>
<gene>
    <name evidence="2" type="ORF">ECPE_LOCUS6513</name>
</gene>